<sequence length="52" mass="6251">MYVELREKSGKYYVLFRHEDSKEKPVAQFVSNSKFESYNVARQYAKQNKCLL</sequence>
<proteinExistence type="predicted"/>
<evidence type="ECO:0008006" key="2">
    <source>
        <dbReference type="Google" id="ProtNLM"/>
    </source>
</evidence>
<organism evidence="1">
    <name type="scientific">marine metagenome</name>
    <dbReference type="NCBI Taxonomy" id="408172"/>
    <lineage>
        <taxon>unclassified sequences</taxon>
        <taxon>metagenomes</taxon>
        <taxon>ecological metagenomes</taxon>
    </lineage>
</organism>
<evidence type="ECO:0000313" key="1">
    <source>
        <dbReference type="EMBL" id="SVD58661.1"/>
    </source>
</evidence>
<dbReference type="AlphaFoldDB" id="A0A382WKQ1"/>
<gene>
    <name evidence="1" type="ORF">METZ01_LOCUS411515</name>
</gene>
<feature type="non-terminal residue" evidence="1">
    <location>
        <position position="52"/>
    </location>
</feature>
<accession>A0A382WKQ1</accession>
<reference evidence="1" key="1">
    <citation type="submission" date="2018-05" db="EMBL/GenBank/DDBJ databases">
        <authorList>
            <person name="Lanie J.A."/>
            <person name="Ng W.-L."/>
            <person name="Kazmierczak K.M."/>
            <person name="Andrzejewski T.M."/>
            <person name="Davidsen T.M."/>
            <person name="Wayne K.J."/>
            <person name="Tettelin H."/>
            <person name="Glass J.I."/>
            <person name="Rusch D."/>
            <person name="Podicherti R."/>
            <person name="Tsui H.-C.T."/>
            <person name="Winkler M.E."/>
        </authorList>
    </citation>
    <scope>NUCLEOTIDE SEQUENCE</scope>
</reference>
<name>A0A382WKQ1_9ZZZZ</name>
<dbReference type="EMBL" id="UINC01160166">
    <property type="protein sequence ID" value="SVD58661.1"/>
    <property type="molecule type" value="Genomic_DNA"/>
</dbReference>
<protein>
    <recommendedName>
        <fullName evidence="2">AP2/ERF domain-containing protein</fullName>
    </recommendedName>
</protein>